<reference evidence="2 3" key="1">
    <citation type="submission" date="2023-02" db="EMBL/GenBank/DDBJ databases">
        <title>LHISI_Scaffold_Assembly.</title>
        <authorList>
            <person name="Stuart O.P."/>
            <person name="Cleave R."/>
            <person name="Magrath M.J.L."/>
            <person name="Mikheyev A.S."/>
        </authorList>
    </citation>
    <scope>NUCLEOTIDE SEQUENCE [LARGE SCALE GENOMIC DNA]</scope>
    <source>
        <strain evidence="2">Daus_M_001</strain>
        <tissue evidence="2">Leg muscle</tissue>
    </source>
</reference>
<evidence type="ECO:0000313" key="3">
    <source>
        <dbReference type="Proteomes" id="UP001159363"/>
    </source>
</evidence>
<sequence>MEWHLNERVGETGDPRENPPTNGIGSLQEHEWKCKECAEGKGLVVVVGNKSSVEKETQISGEGGNCIWDMLRGSFVEGVSVPMVVAKEERWKGEMVDLMSRKEREMMHRIERMEKKVRNDMGKSRVE</sequence>
<protein>
    <submittedName>
        <fullName evidence="2">Uncharacterized protein</fullName>
    </submittedName>
</protein>
<dbReference type="Proteomes" id="UP001159363">
    <property type="component" value="Chromosome 2"/>
</dbReference>
<organism evidence="2 3">
    <name type="scientific">Dryococelus australis</name>
    <dbReference type="NCBI Taxonomy" id="614101"/>
    <lineage>
        <taxon>Eukaryota</taxon>
        <taxon>Metazoa</taxon>
        <taxon>Ecdysozoa</taxon>
        <taxon>Arthropoda</taxon>
        <taxon>Hexapoda</taxon>
        <taxon>Insecta</taxon>
        <taxon>Pterygota</taxon>
        <taxon>Neoptera</taxon>
        <taxon>Polyneoptera</taxon>
        <taxon>Phasmatodea</taxon>
        <taxon>Verophasmatodea</taxon>
        <taxon>Anareolatae</taxon>
        <taxon>Phasmatidae</taxon>
        <taxon>Eurycanthinae</taxon>
        <taxon>Dryococelus</taxon>
    </lineage>
</organism>
<dbReference type="EMBL" id="JARBHB010000002">
    <property type="protein sequence ID" value="KAJ8893598.1"/>
    <property type="molecule type" value="Genomic_DNA"/>
</dbReference>
<gene>
    <name evidence="2" type="ORF">PR048_006198</name>
</gene>
<evidence type="ECO:0000313" key="2">
    <source>
        <dbReference type="EMBL" id="KAJ8893598.1"/>
    </source>
</evidence>
<keyword evidence="3" id="KW-1185">Reference proteome</keyword>
<comment type="caution">
    <text evidence="2">The sequence shown here is derived from an EMBL/GenBank/DDBJ whole genome shotgun (WGS) entry which is preliminary data.</text>
</comment>
<proteinExistence type="predicted"/>
<name>A0ABQ9IAA0_9NEOP</name>
<evidence type="ECO:0000256" key="1">
    <source>
        <dbReference type="SAM" id="MobiDB-lite"/>
    </source>
</evidence>
<feature type="region of interest" description="Disordered" evidence="1">
    <location>
        <begin position="1"/>
        <end position="26"/>
    </location>
</feature>
<accession>A0ABQ9IAA0</accession>
<feature type="compositionally biased region" description="Basic and acidic residues" evidence="1">
    <location>
        <begin position="1"/>
        <end position="17"/>
    </location>
</feature>